<evidence type="ECO:0000313" key="2">
    <source>
        <dbReference type="Proteomes" id="UP000065521"/>
    </source>
</evidence>
<sequence length="126" mass="13362">MGLFYNLKGKIMRLRIADGYGVSLARVGLAGALFIHALAGFAATASQPLILDTQRGIQDGKGGLILQTAPLSREPIVEPARMRTPAEQAPNSSIPMFVAPYINVPGWSAPPAGQPLPLPQPQPRQP</sequence>
<gene>
    <name evidence="1" type="ORF">WI38_27570</name>
</gene>
<evidence type="ECO:0000313" key="1">
    <source>
        <dbReference type="EMBL" id="KUZ83668.1"/>
    </source>
</evidence>
<proteinExistence type="predicted"/>
<dbReference type="Proteomes" id="UP000065521">
    <property type="component" value="Unassembled WGS sequence"/>
</dbReference>
<dbReference type="EMBL" id="LOTN01000063">
    <property type="protein sequence ID" value="KUZ83668.1"/>
    <property type="molecule type" value="Genomic_DNA"/>
</dbReference>
<dbReference type="RefSeq" id="WP_059612474.1">
    <property type="nucleotide sequence ID" value="NZ_CP013370.1"/>
</dbReference>
<dbReference type="AlphaFoldDB" id="A0A102N7R5"/>
<accession>A0A102N7R5</accession>
<name>A0A102N7R5_9BURK</name>
<protein>
    <submittedName>
        <fullName evidence="1">Uncharacterized protein</fullName>
    </submittedName>
</protein>
<comment type="caution">
    <text evidence="1">The sequence shown here is derived from an EMBL/GenBank/DDBJ whole genome shotgun (WGS) entry which is preliminary data.</text>
</comment>
<reference evidence="1 2" key="1">
    <citation type="submission" date="2015-11" db="EMBL/GenBank/DDBJ databases">
        <title>Expanding the genomic diversity of Burkholderia species for the development of highly accurate diagnostics.</title>
        <authorList>
            <person name="Sahl J."/>
            <person name="Keim P."/>
            <person name="Wagner D."/>
        </authorList>
    </citation>
    <scope>NUCLEOTIDE SEQUENCE [LARGE SCALE GENOMIC DNA]</scope>
    <source>
        <strain evidence="1 2">RF32-BP4</strain>
    </source>
</reference>
<organism evidence="1 2">
    <name type="scientific">Burkholderia ubonensis</name>
    <dbReference type="NCBI Taxonomy" id="101571"/>
    <lineage>
        <taxon>Bacteria</taxon>
        <taxon>Pseudomonadati</taxon>
        <taxon>Pseudomonadota</taxon>
        <taxon>Betaproteobacteria</taxon>
        <taxon>Burkholderiales</taxon>
        <taxon>Burkholderiaceae</taxon>
        <taxon>Burkholderia</taxon>
        <taxon>Burkholderia cepacia complex</taxon>
    </lineage>
</organism>